<evidence type="ECO:0000313" key="1">
    <source>
        <dbReference type="EMBL" id="KAI5668077.1"/>
    </source>
</evidence>
<proteinExistence type="predicted"/>
<organism evidence="1 2">
    <name type="scientific">Catharanthus roseus</name>
    <name type="common">Madagascar periwinkle</name>
    <name type="synonym">Vinca rosea</name>
    <dbReference type="NCBI Taxonomy" id="4058"/>
    <lineage>
        <taxon>Eukaryota</taxon>
        <taxon>Viridiplantae</taxon>
        <taxon>Streptophyta</taxon>
        <taxon>Embryophyta</taxon>
        <taxon>Tracheophyta</taxon>
        <taxon>Spermatophyta</taxon>
        <taxon>Magnoliopsida</taxon>
        <taxon>eudicotyledons</taxon>
        <taxon>Gunneridae</taxon>
        <taxon>Pentapetalae</taxon>
        <taxon>asterids</taxon>
        <taxon>lamiids</taxon>
        <taxon>Gentianales</taxon>
        <taxon>Apocynaceae</taxon>
        <taxon>Rauvolfioideae</taxon>
        <taxon>Vinceae</taxon>
        <taxon>Catharanthinae</taxon>
        <taxon>Catharanthus</taxon>
    </lineage>
</organism>
<comment type="caution">
    <text evidence="1">The sequence shown here is derived from an EMBL/GenBank/DDBJ whole genome shotgun (WGS) entry which is preliminary data.</text>
</comment>
<dbReference type="Proteomes" id="UP001060085">
    <property type="component" value="Linkage Group LG04"/>
</dbReference>
<keyword evidence="2" id="KW-1185">Reference proteome</keyword>
<dbReference type="EMBL" id="CM044704">
    <property type="protein sequence ID" value="KAI5668077.1"/>
    <property type="molecule type" value="Genomic_DNA"/>
</dbReference>
<gene>
    <name evidence="1" type="ORF">M9H77_17930</name>
</gene>
<evidence type="ECO:0000313" key="2">
    <source>
        <dbReference type="Proteomes" id="UP001060085"/>
    </source>
</evidence>
<sequence length="117" mass="13353">MKTKPTHRLMLFMNGSSRTLLEELLGMSHRKHMKMLRPVVVTTSASCSSLWLARGVFHDIRMPRPISRVRSFERPVPELEEQITSGTSNGEAFYEIEALKQGLLADQYAFRVLSYPG</sequence>
<accession>A0ACC0B689</accession>
<reference evidence="2" key="1">
    <citation type="journal article" date="2023" name="Nat. Plants">
        <title>Single-cell RNA sequencing provides a high-resolution roadmap for understanding the multicellular compartmentation of specialized metabolism.</title>
        <authorList>
            <person name="Sun S."/>
            <person name="Shen X."/>
            <person name="Li Y."/>
            <person name="Li Y."/>
            <person name="Wang S."/>
            <person name="Li R."/>
            <person name="Zhang H."/>
            <person name="Shen G."/>
            <person name="Guo B."/>
            <person name="Wei J."/>
            <person name="Xu J."/>
            <person name="St-Pierre B."/>
            <person name="Chen S."/>
            <person name="Sun C."/>
        </authorList>
    </citation>
    <scope>NUCLEOTIDE SEQUENCE [LARGE SCALE GENOMIC DNA]</scope>
</reference>
<name>A0ACC0B689_CATRO</name>
<protein>
    <submittedName>
        <fullName evidence="1">Uncharacterized protein</fullName>
    </submittedName>
</protein>